<evidence type="ECO:0000256" key="2">
    <source>
        <dbReference type="ARBA" id="ARBA00023002"/>
    </source>
</evidence>
<dbReference type="FunFam" id="3.40.50.970:FF:000001">
    <property type="entry name" value="Pyruvate dehydrogenase E1 beta subunit"/>
    <property type="match status" value="1"/>
</dbReference>
<dbReference type="NCBIfam" id="NF008854">
    <property type="entry name" value="PRK11892.1"/>
    <property type="match status" value="1"/>
</dbReference>
<dbReference type="CDD" id="cd07036">
    <property type="entry name" value="TPP_PYR_E1-PDHc-beta_like"/>
    <property type="match status" value="1"/>
</dbReference>
<proteinExistence type="predicted"/>
<evidence type="ECO:0000313" key="7">
    <source>
        <dbReference type="EMBL" id="PJZ59882.1"/>
    </source>
</evidence>
<feature type="region of interest" description="Disordered" evidence="4">
    <location>
        <begin position="1"/>
        <end position="20"/>
    </location>
</feature>
<dbReference type="SUPFAM" id="SSF52518">
    <property type="entry name" value="Thiamin diphosphate-binding fold (THDP-binding)"/>
    <property type="match status" value="1"/>
</dbReference>
<dbReference type="Pfam" id="PF02779">
    <property type="entry name" value="Transket_pyr"/>
    <property type="match status" value="1"/>
</dbReference>
<dbReference type="InterPro" id="IPR029061">
    <property type="entry name" value="THDP-binding"/>
</dbReference>
<keyword evidence="3" id="KW-0786">Thiamine pyrophosphate</keyword>
<keyword evidence="2" id="KW-0560">Oxidoreductase</keyword>
<feature type="domain" description="Transketolase-like pyrimidine-binding" evidence="5">
    <location>
        <begin position="49"/>
        <end position="224"/>
    </location>
</feature>
<accession>A0A2M9YUD3</accession>
<evidence type="ECO:0000256" key="3">
    <source>
        <dbReference type="ARBA" id="ARBA00023052"/>
    </source>
</evidence>
<feature type="compositionally biased region" description="Basic residues" evidence="4">
    <location>
        <begin position="1"/>
        <end position="10"/>
    </location>
</feature>
<evidence type="ECO:0000313" key="8">
    <source>
        <dbReference type="Proteomes" id="UP000232149"/>
    </source>
</evidence>
<dbReference type="Proteomes" id="UP000232188">
    <property type="component" value="Unassembled WGS sequence"/>
</dbReference>
<dbReference type="AlphaFoldDB" id="A0A2M9YUD3"/>
<dbReference type="Gene3D" id="3.40.50.970">
    <property type="match status" value="1"/>
</dbReference>
<evidence type="ECO:0000313" key="6">
    <source>
        <dbReference type="EMBL" id="PJZ55149.1"/>
    </source>
</evidence>
<keyword evidence="8" id="KW-1185">Reference proteome</keyword>
<gene>
    <name evidence="7" type="ORF">CH376_21410</name>
    <name evidence="6" type="ORF">CH380_01130</name>
</gene>
<evidence type="ECO:0000256" key="4">
    <source>
        <dbReference type="SAM" id="MobiDB-lite"/>
    </source>
</evidence>
<organism evidence="6 9">
    <name type="scientific">Leptospira adleri</name>
    <dbReference type="NCBI Taxonomy" id="2023186"/>
    <lineage>
        <taxon>Bacteria</taxon>
        <taxon>Pseudomonadati</taxon>
        <taxon>Spirochaetota</taxon>
        <taxon>Spirochaetia</taxon>
        <taxon>Leptospirales</taxon>
        <taxon>Leptospiraceae</taxon>
        <taxon>Leptospira</taxon>
    </lineage>
</organism>
<dbReference type="Proteomes" id="UP000232149">
    <property type="component" value="Unassembled WGS sequence"/>
</dbReference>
<dbReference type="SMART" id="SM00861">
    <property type="entry name" value="Transket_pyr"/>
    <property type="match status" value="1"/>
</dbReference>
<dbReference type="GO" id="GO:0016491">
    <property type="term" value="F:oxidoreductase activity"/>
    <property type="evidence" value="ECO:0007669"/>
    <property type="project" value="UniProtKB-KW"/>
</dbReference>
<dbReference type="InterPro" id="IPR033248">
    <property type="entry name" value="Transketolase_C"/>
</dbReference>
<name>A0A2M9YUD3_9LEPT</name>
<reference evidence="8 9" key="1">
    <citation type="submission" date="2017-07" db="EMBL/GenBank/DDBJ databases">
        <title>Leptospira spp. isolated from tropical soils.</title>
        <authorList>
            <person name="Thibeaux R."/>
            <person name="Iraola G."/>
            <person name="Ferres I."/>
            <person name="Bierque E."/>
            <person name="Girault D."/>
            <person name="Soupe-Gilbert M.-E."/>
            <person name="Picardeau M."/>
            <person name="Goarant C."/>
        </authorList>
    </citation>
    <scope>NUCLEOTIDE SEQUENCE [LARGE SCALE GENOMIC DNA]</scope>
    <source>
        <strain evidence="6 9">FH2-B-C1</strain>
        <strain evidence="7 8">FH2-B-D1</strain>
    </source>
</reference>
<dbReference type="PANTHER" id="PTHR43257">
    <property type="entry name" value="PYRUVATE DEHYDROGENASE E1 COMPONENT BETA SUBUNIT"/>
    <property type="match status" value="1"/>
</dbReference>
<dbReference type="Gene3D" id="3.40.50.920">
    <property type="match status" value="1"/>
</dbReference>
<dbReference type="SUPFAM" id="SSF52922">
    <property type="entry name" value="TK C-terminal domain-like"/>
    <property type="match status" value="1"/>
</dbReference>
<keyword evidence="6" id="KW-0670">Pyruvate</keyword>
<dbReference type="InterPro" id="IPR005475">
    <property type="entry name" value="Transketolase-like_Pyr-bd"/>
</dbReference>
<dbReference type="NCBIfam" id="NF006667">
    <property type="entry name" value="PRK09212.1"/>
    <property type="match status" value="1"/>
</dbReference>
<comment type="cofactor">
    <cofactor evidence="1">
        <name>thiamine diphosphate</name>
        <dbReference type="ChEBI" id="CHEBI:58937"/>
    </cofactor>
</comment>
<protein>
    <submittedName>
        <fullName evidence="6">Pyruvate dehydrogenase complex E1 component subunit beta</fullName>
    </submittedName>
</protein>
<dbReference type="Pfam" id="PF02780">
    <property type="entry name" value="Transketolase_C"/>
    <property type="match status" value="1"/>
</dbReference>
<dbReference type="EMBL" id="NPDV01000001">
    <property type="protein sequence ID" value="PJZ55149.1"/>
    <property type="molecule type" value="Genomic_DNA"/>
</dbReference>
<dbReference type="PANTHER" id="PTHR43257:SF2">
    <property type="entry name" value="PYRUVATE DEHYDROGENASE E1 COMPONENT SUBUNIT BETA"/>
    <property type="match status" value="1"/>
</dbReference>
<dbReference type="FunFam" id="3.40.50.920:FF:000001">
    <property type="entry name" value="Pyruvate dehydrogenase E1 beta subunit"/>
    <property type="match status" value="1"/>
</dbReference>
<evidence type="ECO:0000256" key="1">
    <source>
        <dbReference type="ARBA" id="ARBA00001964"/>
    </source>
</evidence>
<evidence type="ECO:0000259" key="5">
    <source>
        <dbReference type="SMART" id="SM00861"/>
    </source>
</evidence>
<dbReference type="EMBL" id="NPDU01000091">
    <property type="protein sequence ID" value="PJZ59882.1"/>
    <property type="molecule type" value="Genomic_DNA"/>
</dbReference>
<sequence length="369" mass="41027">MEGRRIRKIRYGSSDESGRSDRIRRCERRTSVRLVVQKRLCGECLMAILTYREALNRAMCEEMDKDPNIFLMGEEVGHYDGAYKVSQGMLAKYGERRVIDTPISENGFAGVGIGAAMVGLRPIIEFMTWNFSLVAIDQIINSAAKMNYMSAGQFPIPIVFRGAGGAGGRLAAQHSQAFESWYAHIPGLKVIAPYTPADACGLLKTAIRDNNPTIFIESEVLYGSRGEVPDQEYSIPFGKADIKREGSDITIVSWSRALMYALPAAERLAKEGISVEVLDLRSIRPLDEEAIYASIRKTNRALIVEEGWEVAGFGSQIAYLIQKNSFDDLDAPVERITQEDVPMPYAANLEKASLPSEEKIIAKVREMLE</sequence>
<dbReference type="InterPro" id="IPR009014">
    <property type="entry name" value="Transketo_C/PFOR_II"/>
</dbReference>
<evidence type="ECO:0000313" key="9">
    <source>
        <dbReference type="Proteomes" id="UP000232188"/>
    </source>
</evidence>
<comment type="caution">
    <text evidence="6">The sequence shown here is derived from an EMBL/GenBank/DDBJ whole genome shotgun (WGS) entry which is preliminary data.</text>
</comment>